<accession>A0ABN0GWN5</accession>
<proteinExistence type="predicted"/>
<sequence>MVHGQQLKPFGMLMAGINFEEMSKMLKISIVLGVFYLF</sequence>
<comment type="caution">
    <text evidence="1">The sequence shown here is derived from an EMBL/GenBank/DDBJ whole genome shotgun (WGS) entry which is preliminary data.</text>
</comment>
<evidence type="ECO:0000313" key="2">
    <source>
        <dbReference type="Proteomes" id="UP000007815"/>
    </source>
</evidence>
<gene>
    <name evidence="1" type="ORF">SRA_09456</name>
</gene>
<dbReference type="EMBL" id="AJTZ01000005">
    <property type="protein sequence ID" value="EJN94751.1"/>
    <property type="molecule type" value="Genomic_DNA"/>
</dbReference>
<dbReference type="Proteomes" id="UP000007815">
    <property type="component" value="Unassembled WGS sequence"/>
</dbReference>
<organism evidence="1 2">
    <name type="scientific">Streptococcus ratti FA-1 = DSM 20564</name>
    <dbReference type="NCBI Taxonomy" id="699248"/>
    <lineage>
        <taxon>Bacteria</taxon>
        <taxon>Bacillati</taxon>
        <taxon>Bacillota</taxon>
        <taxon>Bacilli</taxon>
        <taxon>Lactobacillales</taxon>
        <taxon>Streptococcaceae</taxon>
        <taxon>Streptococcus</taxon>
    </lineage>
</organism>
<reference evidence="1 2" key="1">
    <citation type="submission" date="2009-12" db="EMBL/GenBank/DDBJ databases">
        <authorList>
            <person name="Lefebure T."/>
            <person name="Cornejo O.E."/>
            <person name="Pavinski Bitar P.D."/>
            <person name="Lang P."/>
            <person name="Stanhope M.J."/>
        </authorList>
    </citation>
    <scope>NUCLEOTIDE SEQUENCE [LARGE SCALE GENOMIC DNA]</scope>
    <source>
        <strain evidence="1 2">FA-1</strain>
    </source>
</reference>
<name>A0ABN0GWN5_STRRT</name>
<keyword evidence="2" id="KW-1185">Reference proteome</keyword>
<protein>
    <submittedName>
        <fullName evidence="1">Uncharacterized protein</fullName>
    </submittedName>
</protein>
<evidence type="ECO:0000313" key="1">
    <source>
        <dbReference type="EMBL" id="EJN94751.1"/>
    </source>
</evidence>